<evidence type="ECO:0000259" key="17">
    <source>
        <dbReference type="PROSITE" id="PS50927"/>
    </source>
</evidence>
<dbReference type="Pfam" id="PF08276">
    <property type="entry name" value="PAN_2"/>
    <property type="match status" value="1"/>
</dbReference>
<evidence type="ECO:0000256" key="8">
    <source>
        <dbReference type="ARBA" id="ARBA00022840"/>
    </source>
</evidence>
<keyword evidence="20" id="KW-1185">Reference proteome</keyword>
<dbReference type="InterPro" id="IPR001245">
    <property type="entry name" value="Ser-Thr/Tyr_kinase_cat_dom"/>
</dbReference>
<dbReference type="Pfam" id="PF00954">
    <property type="entry name" value="S_locus_glycop"/>
    <property type="match status" value="1"/>
</dbReference>
<dbReference type="Pfam" id="PF01453">
    <property type="entry name" value="B_lectin"/>
    <property type="match status" value="1"/>
</dbReference>
<evidence type="ECO:0000256" key="12">
    <source>
        <dbReference type="ARBA" id="ARBA00048679"/>
    </source>
</evidence>
<keyword evidence="14" id="KW-1133">Transmembrane helix</keyword>
<keyword evidence="3 13" id="KW-0723">Serine/threonine-protein kinase</keyword>
<dbReference type="InterPro" id="IPR003609">
    <property type="entry name" value="Pan_app"/>
</dbReference>
<dbReference type="PROSITE" id="PS50948">
    <property type="entry name" value="PAN"/>
    <property type="match status" value="1"/>
</dbReference>
<comment type="catalytic activity">
    <reaction evidence="11 13">
        <text>L-threonyl-[protein] + ATP = O-phospho-L-threonyl-[protein] + ADP + H(+)</text>
        <dbReference type="Rhea" id="RHEA:46608"/>
        <dbReference type="Rhea" id="RHEA-COMP:11060"/>
        <dbReference type="Rhea" id="RHEA-COMP:11605"/>
        <dbReference type="ChEBI" id="CHEBI:15378"/>
        <dbReference type="ChEBI" id="CHEBI:30013"/>
        <dbReference type="ChEBI" id="CHEBI:30616"/>
        <dbReference type="ChEBI" id="CHEBI:61977"/>
        <dbReference type="ChEBI" id="CHEBI:456216"/>
        <dbReference type="EC" id="2.7.11.1"/>
    </reaction>
</comment>
<dbReference type="GO" id="GO:0004674">
    <property type="term" value="F:protein serine/threonine kinase activity"/>
    <property type="evidence" value="ECO:0007669"/>
    <property type="project" value="UniProtKB-KW"/>
</dbReference>
<dbReference type="InterPro" id="IPR000719">
    <property type="entry name" value="Prot_kinase_dom"/>
</dbReference>
<dbReference type="PROSITE" id="PS00108">
    <property type="entry name" value="PROTEIN_KINASE_ST"/>
    <property type="match status" value="1"/>
</dbReference>
<dbReference type="SUPFAM" id="SSF51110">
    <property type="entry name" value="alpha-D-mannose-specific plant lectins"/>
    <property type="match status" value="1"/>
</dbReference>
<evidence type="ECO:0000259" key="18">
    <source>
        <dbReference type="PROSITE" id="PS50948"/>
    </source>
</evidence>
<evidence type="ECO:0000256" key="6">
    <source>
        <dbReference type="ARBA" id="ARBA00022741"/>
    </source>
</evidence>
<dbReference type="CDD" id="cd14066">
    <property type="entry name" value="STKc_IRAK"/>
    <property type="match status" value="1"/>
</dbReference>
<dbReference type="PANTHER" id="PTHR27002:SF932">
    <property type="entry name" value="RECEPTOR-LIKE SERINE_THREONINE-PROTEIN KINASE"/>
    <property type="match status" value="1"/>
</dbReference>
<keyword evidence="8 13" id="KW-0067">ATP-binding</keyword>
<dbReference type="Gene3D" id="2.90.10.10">
    <property type="entry name" value="Bulb-type lectin domain"/>
    <property type="match status" value="1"/>
</dbReference>
<dbReference type="Gene3D" id="3.30.200.20">
    <property type="entry name" value="Phosphorylase Kinase, domain 1"/>
    <property type="match status" value="1"/>
</dbReference>
<feature type="signal peptide" evidence="15">
    <location>
        <begin position="1"/>
        <end position="26"/>
    </location>
</feature>
<dbReference type="GO" id="GO:0048544">
    <property type="term" value="P:recognition of pollen"/>
    <property type="evidence" value="ECO:0007669"/>
    <property type="project" value="InterPro"/>
</dbReference>
<dbReference type="InterPro" id="IPR001480">
    <property type="entry name" value="Bulb-type_lectin_dom"/>
</dbReference>
<evidence type="ECO:0000256" key="11">
    <source>
        <dbReference type="ARBA" id="ARBA00047899"/>
    </source>
</evidence>
<dbReference type="GO" id="GO:0005886">
    <property type="term" value="C:plasma membrane"/>
    <property type="evidence" value="ECO:0007669"/>
    <property type="project" value="UniProtKB-SubCell"/>
</dbReference>
<evidence type="ECO:0000256" key="5">
    <source>
        <dbReference type="ARBA" id="ARBA00022729"/>
    </source>
</evidence>
<dbReference type="SMART" id="SM00108">
    <property type="entry name" value="B_lectin"/>
    <property type="match status" value="1"/>
</dbReference>
<keyword evidence="4 13" id="KW-0808">Transferase</keyword>
<dbReference type="InterPro" id="IPR008271">
    <property type="entry name" value="Ser/Thr_kinase_AS"/>
</dbReference>
<feature type="domain" description="Apple" evidence="18">
    <location>
        <begin position="338"/>
        <end position="419"/>
    </location>
</feature>
<reference evidence="19 20" key="1">
    <citation type="journal article" date="2019" name="Nat. Plants">
        <title>Stout camphor tree genome fills gaps in understanding of flowering plant genome evolution.</title>
        <authorList>
            <person name="Chaw S.M."/>
            <person name="Liu Y.C."/>
            <person name="Wu Y.W."/>
            <person name="Wang H.Y."/>
            <person name="Lin C.I."/>
            <person name="Wu C.S."/>
            <person name="Ke H.M."/>
            <person name="Chang L.Y."/>
            <person name="Hsu C.Y."/>
            <person name="Yang H.T."/>
            <person name="Sudianto E."/>
            <person name="Hsu M.H."/>
            <person name="Wu K.P."/>
            <person name="Wang L.N."/>
            <person name="Leebens-Mack J.H."/>
            <person name="Tsai I.J."/>
        </authorList>
    </citation>
    <scope>NUCLEOTIDE SEQUENCE [LARGE SCALE GENOMIC DNA]</scope>
    <source>
        <strain evidence="20">cv. Chaw 1501</strain>
        <tissue evidence="19">Young leaves</tissue>
    </source>
</reference>
<comment type="catalytic activity">
    <reaction evidence="12 13">
        <text>L-seryl-[protein] + ATP = O-phospho-L-seryl-[protein] + ADP + H(+)</text>
        <dbReference type="Rhea" id="RHEA:17989"/>
        <dbReference type="Rhea" id="RHEA-COMP:9863"/>
        <dbReference type="Rhea" id="RHEA-COMP:11604"/>
        <dbReference type="ChEBI" id="CHEBI:15378"/>
        <dbReference type="ChEBI" id="CHEBI:29999"/>
        <dbReference type="ChEBI" id="CHEBI:30616"/>
        <dbReference type="ChEBI" id="CHEBI:83421"/>
        <dbReference type="ChEBI" id="CHEBI:456216"/>
        <dbReference type="EC" id="2.7.11.1"/>
    </reaction>
</comment>
<dbReference type="CDD" id="cd00028">
    <property type="entry name" value="B_lectin"/>
    <property type="match status" value="1"/>
</dbReference>
<dbReference type="AlphaFoldDB" id="A0A443PS03"/>
<feature type="chain" id="PRO_5019157394" description="Receptor-like serine/threonine-protein kinase" evidence="15">
    <location>
        <begin position="27"/>
        <end position="821"/>
    </location>
</feature>
<evidence type="ECO:0000256" key="2">
    <source>
        <dbReference type="ARBA" id="ARBA00022475"/>
    </source>
</evidence>
<name>A0A443PS03_9MAGN</name>
<feature type="domain" description="Bulb-type lectin" evidence="17">
    <location>
        <begin position="27"/>
        <end position="149"/>
    </location>
</feature>
<keyword evidence="14" id="KW-0472">Membrane</keyword>
<comment type="caution">
    <text evidence="19">The sequence shown here is derived from an EMBL/GenBank/DDBJ whole genome shotgun (WGS) entry which is preliminary data.</text>
</comment>
<dbReference type="GO" id="GO:0030246">
    <property type="term" value="F:carbohydrate binding"/>
    <property type="evidence" value="ECO:0007669"/>
    <property type="project" value="UniProtKB-KW"/>
</dbReference>
<dbReference type="Gene3D" id="3.50.4.10">
    <property type="entry name" value="Hepatocyte Growth Factor"/>
    <property type="match status" value="1"/>
</dbReference>
<dbReference type="InterPro" id="IPR024171">
    <property type="entry name" value="SRK-like_kinase"/>
</dbReference>
<comment type="subcellular location">
    <subcellularLocation>
        <location evidence="1">Cell membrane</location>
        <topology evidence="1">Single-pass type I membrane protein</topology>
    </subcellularLocation>
</comment>
<dbReference type="Pfam" id="PF07714">
    <property type="entry name" value="PK_Tyr_Ser-Thr"/>
    <property type="match status" value="1"/>
</dbReference>
<evidence type="ECO:0000256" key="10">
    <source>
        <dbReference type="ARBA" id="ARBA00023180"/>
    </source>
</evidence>
<dbReference type="CDD" id="cd01098">
    <property type="entry name" value="PAN_AP_plant"/>
    <property type="match status" value="1"/>
</dbReference>
<dbReference type="SMART" id="SM00473">
    <property type="entry name" value="PAN_AP"/>
    <property type="match status" value="1"/>
</dbReference>
<dbReference type="PANTHER" id="PTHR27002">
    <property type="entry name" value="RECEPTOR-LIKE SERINE/THREONINE-PROTEIN KINASE SD1-8"/>
    <property type="match status" value="1"/>
</dbReference>
<dbReference type="PROSITE" id="PS50011">
    <property type="entry name" value="PROTEIN_KINASE_DOM"/>
    <property type="match status" value="1"/>
</dbReference>
<keyword evidence="19" id="KW-0675">Receptor</keyword>
<keyword evidence="9" id="KW-1015">Disulfide bond</keyword>
<gene>
    <name evidence="19" type="ORF">CKAN_02282400</name>
</gene>
<evidence type="ECO:0000256" key="9">
    <source>
        <dbReference type="ARBA" id="ARBA00023157"/>
    </source>
</evidence>
<dbReference type="FunFam" id="1.10.510.10:FF:000060">
    <property type="entry name" value="G-type lectin S-receptor-like serine/threonine-protein kinase"/>
    <property type="match status" value="1"/>
</dbReference>
<evidence type="ECO:0000313" key="19">
    <source>
        <dbReference type="EMBL" id="RWR93564.1"/>
    </source>
</evidence>
<dbReference type="GO" id="GO:0005524">
    <property type="term" value="F:ATP binding"/>
    <property type="evidence" value="ECO:0007669"/>
    <property type="project" value="UniProtKB-KW"/>
</dbReference>
<feature type="transmembrane region" description="Helical" evidence="14">
    <location>
        <begin position="437"/>
        <end position="459"/>
    </location>
</feature>
<dbReference type="Proteomes" id="UP000283530">
    <property type="component" value="Unassembled WGS sequence"/>
</dbReference>
<dbReference type="InterPro" id="IPR000858">
    <property type="entry name" value="S_locus_glycoprot_dom"/>
</dbReference>
<comment type="similarity">
    <text evidence="13">Belongs to the protein kinase superfamily. Ser/Thr protein kinase family.</text>
</comment>
<evidence type="ECO:0000256" key="3">
    <source>
        <dbReference type="ARBA" id="ARBA00022527"/>
    </source>
</evidence>
<keyword evidence="2" id="KW-1003">Cell membrane</keyword>
<evidence type="ECO:0000313" key="20">
    <source>
        <dbReference type="Proteomes" id="UP000283530"/>
    </source>
</evidence>
<keyword evidence="14" id="KW-0812">Transmembrane</keyword>
<dbReference type="FunFam" id="2.90.10.10:FF:000001">
    <property type="entry name" value="G-type lectin S-receptor-like serine/threonine-protein kinase"/>
    <property type="match status" value="1"/>
</dbReference>
<dbReference type="EC" id="2.7.11.1" evidence="13"/>
<dbReference type="InterPro" id="IPR036426">
    <property type="entry name" value="Bulb-type_lectin_dom_sf"/>
</dbReference>
<evidence type="ECO:0000256" key="15">
    <source>
        <dbReference type="SAM" id="SignalP"/>
    </source>
</evidence>
<keyword evidence="7 13" id="KW-0418">Kinase</keyword>
<dbReference type="EMBL" id="QPKB01000010">
    <property type="protein sequence ID" value="RWR93564.1"/>
    <property type="molecule type" value="Genomic_DNA"/>
</dbReference>
<keyword evidence="10" id="KW-0325">Glycoprotein</keyword>
<dbReference type="SMART" id="SM00220">
    <property type="entry name" value="S_TKc"/>
    <property type="match status" value="1"/>
</dbReference>
<evidence type="ECO:0000256" key="13">
    <source>
        <dbReference type="PIRNR" id="PIRNR000641"/>
    </source>
</evidence>
<feature type="domain" description="Protein kinase" evidence="16">
    <location>
        <begin position="503"/>
        <end position="779"/>
    </location>
</feature>
<dbReference type="OrthoDB" id="785331at2759"/>
<keyword evidence="5 15" id="KW-0732">Signal</keyword>
<accession>A0A443PS03</accession>
<dbReference type="PROSITE" id="PS50927">
    <property type="entry name" value="BULB_LECTIN"/>
    <property type="match status" value="1"/>
</dbReference>
<proteinExistence type="inferred from homology"/>
<dbReference type="FunFam" id="3.30.200.20:FF:000195">
    <property type="entry name" value="G-type lectin S-receptor-like serine/threonine-protein kinase"/>
    <property type="match status" value="1"/>
</dbReference>
<dbReference type="SUPFAM" id="SSF56112">
    <property type="entry name" value="Protein kinase-like (PK-like)"/>
    <property type="match status" value="1"/>
</dbReference>
<dbReference type="GO" id="GO:0106310">
    <property type="term" value="F:protein serine kinase activity"/>
    <property type="evidence" value="ECO:0007669"/>
    <property type="project" value="RHEA"/>
</dbReference>
<evidence type="ECO:0000256" key="4">
    <source>
        <dbReference type="ARBA" id="ARBA00022679"/>
    </source>
</evidence>
<protein>
    <recommendedName>
        <fullName evidence="13">Receptor-like serine/threonine-protein kinase</fullName>
        <ecNumber evidence="13">2.7.11.1</ecNumber>
    </recommendedName>
</protein>
<sequence>MAWHLFRLQCPLILFSFFFFFPFSNSTDTLTPIQPIKDGQTLISAHENFELGFFSPLNSKNRYVGIWYKNVPNQTIVWVANRENPINNSSGILTIIGGDLALIDGPDRTPPLWSTNISTVANYSSATLLDSGNLVLKDGHGNVLWESFDYPTDSYLPGMKFGWDRRTGLNRHLTSWKTASDPARGEFSYGLDLRGKPQYSLMKGSDLIYRSGPWNGQRLGGLNISLMFSFHYVENEDEIYVTYTLFDSSIRSRLVMEASGIIQRLTWNERILRWNLAYSVPTVQCDDYMRCGPNSICDETRLPESECTCLRGFEPRSAKDWKVGNWSGGCVRRRPLDCGKGDGFLKLARVKVPDTSMARSDPTLSLKACENVCLKNCSCTAYASVNISGDRSGCVMWDGALIDLKVFADGGQDLYTRVDASDLDATSYKQSRGKRNVAVIVPTIIVAMVALISCGYYWWRRKTGLKMKHSSGMVFNRDDFEGGKGSELSLFHAGVIASSTNNFSASNILGMGGFGPVYKGKLSSGQEIAVKRLSKSSGQGVEEFKNEISLIVKLQHKNLVRLLGCCIDGEEKMLIYEYMRNKSLDCFIFDQTRKAMLDWQKRYNIIVGIARGILYLHEDSRLRIIHRDLKVSNVLLDDEMNPKISDFGLARIFGGNQAQEKTNRVVGTYGYMSPEYAMNGLFSTKSDVFSFGIILLEIISGKKNNSYYNDCYSMTLTEYVWRLWNEDKILELADSSMNNSFCQIEVLRCIQVGLLCVQESPEDRPNMSSVVFMLGNETMTPSPKQPAFCLQKGEGFNHLHPSNNETIFSKSQVTITDMEPR</sequence>
<evidence type="ECO:0000256" key="7">
    <source>
        <dbReference type="ARBA" id="ARBA00022777"/>
    </source>
</evidence>
<keyword evidence="6 13" id="KW-0547">Nucleotide-binding</keyword>
<organism evidence="19 20">
    <name type="scientific">Cinnamomum micranthum f. kanehirae</name>
    <dbReference type="NCBI Taxonomy" id="337451"/>
    <lineage>
        <taxon>Eukaryota</taxon>
        <taxon>Viridiplantae</taxon>
        <taxon>Streptophyta</taxon>
        <taxon>Embryophyta</taxon>
        <taxon>Tracheophyta</taxon>
        <taxon>Spermatophyta</taxon>
        <taxon>Magnoliopsida</taxon>
        <taxon>Magnoliidae</taxon>
        <taxon>Laurales</taxon>
        <taxon>Lauraceae</taxon>
        <taxon>Cinnamomum</taxon>
    </lineage>
</organism>
<keyword evidence="19" id="KW-0430">Lectin</keyword>
<dbReference type="PIRSF" id="PIRSF000641">
    <property type="entry name" value="SRK"/>
    <property type="match status" value="1"/>
</dbReference>
<dbReference type="InterPro" id="IPR011009">
    <property type="entry name" value="Kinase-like_dom_sf"/>
</dbReference>
<evidence type="ECO:0000259" key="16">
    <source>
        <dbReference type="PROSITE" id="PS50011"/>
    </source>
</evidence>
<dbReference type="Gene3D" id="1.10.510.10">
    <property type="entry name" value="Transferase(Phosphotransferase) domain 1"/>
    <property type="match status" value="1"/>
</dbReference>
<evidence type="ECO:0000256" key="14">
    <source>
        <dbReference type="SAM" id="Phobius"/>
    </source>
</evidence>
<evidence type="ECO:0000256" key="1">
    <source>
        <dbReference type="ARBA" id="ARBA00004251"/>
    </source>
</evidence>